<protein>
    <submittedName>
        <fullName evidence="2">Uncharacterized protein</fullName>
    </submittedName>
</protein>
<comment type="caution">
    <text evidence="2">The sequence shown here is derived from an EMBL/GenBank/DDBJ whole genome shotgun (WGS) entry which is preliminary data.</text>
</comment>
<accession>A0A370DIM4</accession>
<gene>
    <name evidence="2" type="ORF">DIZ80_04750</name>
</gene>
<keyword evidence="3" id="KW-1185">Reference proteome</keyword>
<dbReference type="PROSITE" id="PS51257">
    <property type="entry name" value="PROKAR_LIPOPROTEIN"/>
    <property type="match status" value="1"/>
</dbReference>
<feature type="chain" id="PRO_5016736315" evidence="1">
    <location>
        <begin position="23"/>
        <end position="121"/>
    </location>
</feature>
<evidence type="ECO:0000313" key="2">
    <source>
        <dbReference type="EMBL" id="RDH84778.1"/>
    </source>
</evidence>
<evidence type="ECO:0000313" key="3">
    <source>
        <dbReference type="Proteomes" id="UP000254266"/>
    </source>
</evidence>
<evidence type="ECO:0000256" key="1">
    <source>
        <dbReference type="SAM" id="SignalP"/>
    </source>
</evidence>
<proteinExistence type="predicted"/>
<dbReference type="Proteomes" id="UP000254266">
    <property type="component" value="Unassembled WGS sequence"/>
</dbReference>
<organism evidence="2 3">
    <name type="scientific">endosymbiont of Galathealinum brachiosum</name>
    <dbReference type="NCBI Taxonomy" id="2200906"/>
    <lineage>
        <taxon>Bacteria</taxon>
        <taxon>Pseudomonadati</taxon>
        <taxon>Pseudomonadota</taxon>
        <taxon>Gammaproteobacteria</taxon>
        <taxon>sulfur-oxidizing symbionts</taxon>
    </lineage>
</organism>
<sequence>MSRIVILLLIAFLMSCSNSLDIQLEPEVSMFLSNDAEQKIRLTQKDEAYVVLNEWLHENSSDWFVTSGSYPGGVYVQSGSDGIQVTETQVVIYSTSSNEPRAIFIQDIGKDELSKIKDFGK</sequence>
<dbReference type="EMBL" id="QFXC01000007">
    <property type="protein sequence ID" value="RDH84778.1"/>
    <property type="molecule type" value="Genomic_DNA"/>
</dbReference>
<dbReference type="AlphaFoldDB" id="A0A370DIM4"/>
<name>A0A370DIM4_9GAMM</name>
<keyword evidence="1" id="KW-0732">Signal</keyword>
<feature type="signal peptide" evidence="1">
    <location>
        <begin position="1"/>
        <end position="22"/>
    </location>
</feature>
<reference evidence="2 3" key="1">
    <citation type="journal article" date="2018" name="ISME J.">
        <title>Endosymbiont genomes yield clues of tubeworm success.</title>
        <authorList>
            <person name="Li Y."/>
            <person name="Liles M.R."/>
            <person name="Halanych K.M."/>
        </authorList>
    </citation>
    <scope>NUCLEOTIDE SEQUENCE [LARGE SCALE GENOMIC DNA]</scope>
    <source>
        <strain evidence="2">A1464</strain>
    </source>
</reference>